<keyword evidence="7" id="KW-0966">Cell projection</keyword>
<organism evidence="7 8">
    <name type="scientific">Roseateles saccharophilus</name>
    <name type="common">Pseudomonas saccharophila</name>
    <dbReference type="NCBI Taxonomy" id="304"/>
    <lineage>
        <taxon>Bacteria</taxon>
        <taxon>Pseudomonadati</taxon>
        <taxon>Pseudomonadota</taxon>
        <taxon>Betaproteobacteria</taxon>
        <taxon>Burkholderiales</taxon>
        <taxon>Sphaerotilaceae</taxon>
        <taxon>Roseateles</taxon>
    </lineage>
</organism>
<proteinExistence type="inferred from homology"/>
<sequence>MYGSSSPFASRAQRSGSAYGKVGVETDVLSASPHRLVALLFDGVVEGMNLALAAIQAGNTPVKNNALCRCVRILDEGLKAALNLESNPLAHDLRDLYAYLCMRLTYANLHSDVAAIEECKRLLLPVRDAWATIADSPAVRAPRAA</sequence>
<comment type="subcellular location">
    <subcellularLocation>
        <location evidence="1 6">Cytoplasm</location>
        <location evidence="1 6">Cytosol</location>
    </subcellularLocation>
</comment>
<evidence type="ECO:0000313" key="8">
    <source>
        <dbReference type="Proteomes" id="UP001180453"/>
    </source>
</evidence>
<keyword evidence="5" id="KW-0143">Chaperone</keyword>
<keyword evidence="4 6" id="KW-1005">Bacterial flagellum biogenesis</keyword>
<dbReference type="Gene3D" id="1.20.120.340">
    <property type="entry name" value="Flagellar protein FliS"/>
    <property type="match status" value="1"/>
</dbReference>
<dbReference type="Proteomes" id="UP001180453">
    <property type="component" value="Unassembled WGS sequence"/>
</dbReference>
<gene>
    <name evidence="7" type="ORF">J2X20_001452</name>
</gene>
<evidence type="ECO:0000256" key="4">
    <source>
        <dbReference type="ARBA" id="ARBA00022795"/>
    </source>
</evidence>
<dbReference type="PANTHER" id="PTHR34773">
    <property type="entry name" value="FLAGELLAR SECRETION CHAPERONE FLIS"/>
    <property type="match status" value="1"/>
</dbReference>
<keyword evidence="7" id="KW-0282">Flagellum</keyword>
<dbReference type="InterPro" id="IPR003713">
    <property type="entry name" value="FliS"/>
</dbReference>
<comment type="similarity">
    <text evidence="2 6">Belongs to the FliS family.</text>
</comment>
<keyword evidence="8" id="KW-1185">Reference proteome</keyword>
<dbReference type="SUPFAM" id="SSF101116">
    <property type="entry name" value="Flagellar export chaperone FliS"/>
    <property type="match status" value="1"/>
</dbReference>
<dbReference type="InterPro" id="IPR036584">
    <property type="entry name" value="FliS_sf"/>
</dbReference>
<dbReference type="CDD" id="cd16098">
    <property type="entry name" value="FliS"/>
    <property type="match status" value="1"/>
</dbReference>
<dbReference type="PIRSF" id="PIRSF039090">
    <property type="entry name" value="Flis"/>
    <property type="match status" value="1"/>
</dbReference>
<evidence type="ECO:0000313" key="7">
    <source>
        <dbReference type="EMBL" id="MDR7268823.1"/>
    </source>
</evidence>
<comment type="caution">
    <text evidence="7">The sequence shown here is derived from an EMBL/GenBank/DDBJ whole genome shotgun (WGS) entry which is preliminary data.</text>
</comment>
<evidence type="ECO:0000256" key="2">
    <source>
        <dbReference type="ARBA" id="ARBA00008787"/>
    </source>
</evidence>
<evidence type="ECO:0000256" key="6">
    <source>
        <dbReference type="PIRNR" id="PIRNR039090"/>
    </source>
</evidence>
<name>A0ABU1YJ00_ROSSA</name>
<evidence type="ECO:0000256" key="5">
    <source>
        <dbReference type="ARBA" id="ARBA00023186"/>
    </source>
</evidence>
<dbReference type="PANTHER" id="PTHR34773:SF1">
    <property type="entry name" value="FLAGELLAR SECRETION CHAPERONE FLIS"/>
    <property type="match status" value="1"/>
</dbReference>
<keyword evidence="3 6" id="KW-0963">Cytoplasm</keyword>
<dbReference type="EMBL" id="JAVDXU010000001">
    <property type="protein sequence ID" value="MDR7268823.1"/>
    <property type="molecule type" value="Genomic_DNA"/>
</dbReference>
<evidence type="ECO:0000256" key="3">
    <source>
        <dbReference type="ARBA" id="ARBA00022490"/>
    </source>
</evidence>
<protein>
    <recommendedName>
        <fullName evidence="6">Flagellar secretion chaperone FliS</fullName>
    </recommendedName>
</protein>
<reference evidence="7 8" key="1">
    <citation type="submission" date="2023-07" db="EMBL/GenBank/DDBJ databases">
        <title>Sorghum-associated microbial communities from plants grown in Nebraska, USA.</title>
        <authorList>
            <person name="Schachtman D."/>
        </authorList>
    </citation>
    <scope>NUCLEOTIDE SEQUENCE [LARGE SCALE GENOMIC DNA]</scope>
    <source>
        <strain evidence="7 8">BE314</strain>
    </source>
</reference>
<evidence type="ECO:0000256" key="1">
    <source>
        <dbReference type="ARBA" id="ARBA00004514"/>
    </source>
</evidence>
<dbReference type="Pfam" id="PF02561">
    <property type="entry name" value="FliS"/>
    <property type="match status" value="1"/>
</dbReference>
<keyword evidence="7" id="KW-0969">Cilium</keyword>
<dbReference type="NCBIfam" id="TIGR00208">
    <property type="entry name" value="fliS"/>
    <property type="match status" value="1"/>
</dbReference>
<dbReference type="RefSeq" id="WP_310262957.1">
    <property type="nucleotide sequence ID" value="NZ_JAVDXU010000001.1"/>
</dbReference>
<accession>A0ABU1YJ00</accession>